<dbReference type="Proteomes" id="UP000749559">
    <property type="component" value="Unassembled WGS sequence"/>
</dbReference>
<keyword evidence="2" id="KW-1185">Reference proteome</keyword>
<reference evidence="1" key="1">
    <citation type="submission" date="2022-03" db="EMBL/GenBank/DDBJ databases">
        <authorList>
            <person name="Martin C."/>
        </authorList>
    </citation>
    <scope>NUCLEOTIDE SEQUENCE</scope>
</reference>
<name>A0A8J1T6I8_OWEFU</name>
<sequence length="101" mass="11325">MYCAKFVTSNVVLNPFFSINIRVMTHKCYLADRISPSGDNGLTLMWLLNWHHMTSSKSPNLPTPIDGEMQGVCLLTLFTGRSGAQALPLPQDMPRTKLLHH</sequence>
<evidence type="ECO:0000313" key="1">
    <source>
        <dbReference type="EMBL" id="CAH1784021.1"/>
    </source>
</evidence>
<proteinExistence type="predicted"/>
<protein>
    <submittedName>
        <fullName evidence="1">Uncharacterized protein</fullName>
    </submittedName>
</protein>
<comment type="caution">
    <text evidence="1">The sequence shown here is derived from an EMBL/GenBank/DDBJ whole genome shotgun (WGS) entry which is preliminary data.</text>
</comment>
<organism evidence="1 2">
    <name type="scientific">Owenia fusiformis</name>
    <name type="common">Polychaete worm</name>
    <dbReference type="NCBI Taxonomy" id="6347"/>
    <lineage>
        <taxon>Eukaryota</taxon>
        <taxon>Metazoa</taxon>
        <taxon>Spiralia</taxon>
        <taxon>Lophotrochozoa</taxon>
        <taxon>Annelida</taxon>
        <taxon>Polychaeta</taxon>
        <taxon>Sedentaria</taxon>
        <taxon>Canalipalpata</taxon>
        <taxon>Sabellida</taxon>
        <taxon>Oweniida</taxon>
        <taxon>Oweniidae</taxon>
        <taxon>Owenia</taxon>
    </lineage>
</organism>
<dbReference type="EMBL" id="CAIIXF020000005">
    <property type="protein sequence ID" value="CAH1784021.1"/>
    <property type="molecule type" value="Genomic_DNA"/>
</dbReference>
<gene>
    <name evidence="1" type="ORF">OFUS_LOCUS10288</name>
</gene>
<dbReference type="AlphaFoldDB" id="A0A8J1T6I8"/>
<feature type="non-terminal residue" evidence="1">
    <location>
        <position position="101"/>
    </location>
</feature>
<accession>A0A8J1T6I8</accession>
<evidence type="ECO:0000313" key="2">
    <source>
        <dbReference type="Proteomes" id="UP000749559"/>
    </source>
</evidence>